<sequence>MAWLKKLSLVILVGSILGFIVYQVEPPKSWGEATLIHWVLFYIPLLILLTSVFNLLLKQSLKSLVLAIGVILLIILQGFHTLTILTGPFVIIGIFFILRSLKTSTNPPKHNRSLKLVKLRKQ</sequence>
<evidence type="ECO:0000256" key="1">
    <source>
        <dbReference type="SAM" id="Phobius"/>
    </source>
</evidence>
<comment type="caution">
    <text evidence="2">The sequence shown here is derived from an EMBL/GenBank/DDBJ whole genome shotgun (WGS) entry which is preliminary data.</text>
</comment>
<name>A0A1F5MK19_9BACT</name>
<feature type="transmembrane region" description="Helical" evidence="1">
    <location>
        <begin position="36"/>
        <end position="57"/>
    </location>
</feature>
<gene>
    <name evidence="2" type="ORF">A3B49_04025</name>
</gene>
<accession>A0A1F5MK19</accession>
<evidence type="ECO:0000313" key="2">
    <source>
        <dbReference type="EMBL" id="OGE65705.1"/>
    </source>
</evidence>
<dbReference type="AlphaFoldDB" id="A0A1F5MK19"/>
<protein>
    <submittedName>
        <fullName evidence="2">Uncharacterized protein</fullName>
    </submittedName>
</protein>
<proteinExistence type="predicted"/>
<keyword evidence="1" id="KW-1133">Transmembrane helix</keyword>
<organism evidence="2 3">
    <name type="scientific">Candidatus Daviesbacteria bacterium RIFCSPLOWO2_01_FULL_40_24</name>
    <dbReference type="NCBI Taxonomy" id="1797787"/>
    <lineage>
        <taxon>Bacteria</taxon>
        <taxon>Candidatus Daviesiibacteriota</taxon>
    </lineage>
</organism>
<reference evidence="2 3" key="1">
    <citation type="journal article" date="2016" name="Nat. Commun.">
        <title>Thousands of microbial genomes shed light on interconnected biogeochemical processes in an aquifer system.</title>
        <authorList>
            <person name="Anantharaman K."/>
            <person name="Brown C.T."/>
            <person name="Hug L.A."/>
            <person name="Sharon I."/>
            <person name="Castelle C.J."/>
            <person name="Probst A.J."/>
            <person name="Thomas B.C."/>
            <person name="Singh A."/>
            <person name="Wilkins M.J."/>
            <person name="Karaoz U."/>
            <person name="Brodie E.L."/>
            <person name="Williams K.H."/>
            <person name="Hubbard S.S."/>
            <person name="Banfield J.F."/>
        </authorList>
    </citation>
    <scope>NUCLEOTIDE SEQUENCE [LARGE SCALE GENOMIC DNA]</scope>
</reference>
<keyword evidence="1" id="KW-0472">Membrane</keyword>
<dbReference type="EMBL" id="MFDO01000011">
    <property type="protein sequence ID" value="OGE65705.1"/>
    <property type="molecule type" value="Genomic_DNA"/>
</dbReference>
<keyword evidence="1" id="KW-0812">Transmembrane</keyword>
<feature type="transmembrane region" description="Helical" evidence="1">
    <location>
        <begin position="7"/>
        <end position="24"/>
    </location>
</feature>
<feature type="transmembrane region" description="Helical" evidence="1">
    <location>
        <begin position="64"/>
        <end position="97"/>
    </location>
</feature>
<evidence type="ECO:0000313" key="3">
    <source>
        <dbReference type="Proteomes" id="UP000178017"/>
    </source>
</evidence>
<dbReference type="Proteomes" id="UP000178017">
    <property type="component" value="Unassembled WGS sequence"/>
</dbReference>